<organism evidence="2">
    <name type="scientific">Ditylum brightwellii</name>
    <dbReference type="NCBI Taxonomy" id="49249"/>
    <lineage>
        <taxon>Eukaryota</taxon>
        <taxon>Sar</taxon>
        <taxon>Stramenopiles</taxon>
        <taxon>Ochrophyta</taxon>
        <taxon>Bacillariophyta</taxon>
        <taxon>Mediophyceae</taxon>
        <taxon>Lithodesmiophycidae</taxon>
        <taxon>Lithodesmiales</taxon>
        <taxon>Lithodesmiaceae</taxon>
        <taxon>Ditylum</taxon>
    </lineage>
</organism>
<dbReference type="PANTHER" id="PTHR47580">
    <property type="entry name" value="PHOSPHOGLYCERATE MUTASE FAMILY PROTEIN"/>
    <property type="match status" value="1"/>
</dbReference>
<dbReference type="AlphaFoldDB" id="A0A7S4T3J4"/>
<dbReference type="EMBL" id="HBNS01058956">
    <property type="protein sequence ID" value="CAE4664555.1"/>
    <property type="molecule type" value="Transcribed_RNA"/>
</dbReference>
<sequence>MDPRGIGSWELLPLKETEEAIWALDVLEAGKEGRGGRPPPKDDGTPHEVLADQVTRLRQLISLLESTLGGDSILLIFPDGTGPAVLSCLFAGIPLDRVHELNFAPGEVRLDVNYYSTQAYLSTLEQNENVQLSYKEKIARGKEQLELLRSNPNIMNERDAAYEENVRIAKEQEAGASKKREEERLERIAAKEKEEEEYRKQVEERRTQIMLEKKLERERAIQQRKEKEENGGGGVSATEIVGGVGAAGAAFAFAALSGNGDDNDNKIVDKKAILNVDEKERDAVLGLSSQASSNVTATSIDEKINTTVAISSASNIAAIDDNTSVENTAAITSDTNDLISSPGIQRMEELIVKAPIQIPEMVTEEEEASLREKRAKDAMQEYLDSDDGGEAWLDFIADLALEVDATLEEEAENEIDDLVVNSMKQNGTNQY</sequence>
<evidence type="ECO:0000313" key="2">
    <source>
        <dbReference type="EMBL" id="CAE4664555.1"/>
    </source>
</evidence>
<reference evidence="2" key="1">
    <citation type="submission" date="2021-01" db="EMBL/GenBank/DDBJ databases">
        <authorList>
            <person name="Corre E."/>
            <person name="Pelletier E."/>
            <person name="Niang G."/>
            <person name="Scheremetjew M."/>
            <person name="Finn R."/>
            <person name="Kale V."/>
            <person name="Holt S."/>
            <person name="Cochrane G."/>
            <person name="Meng A."/>
            <person name="Brown T."/>
            <person name="Cohen L."/>
        </authorList>
    </citation>
    <scope>NUCLEOTIDE SEQUENCE</scope>
    <source>
        <strain evidence="2">GSO104</strain>
    </source>
</reference>
<gene>
    <name evidence="2" type="ORF">DBRI00130_LOCUS42388</name>
</gene>
<keyword evidence="1" id="KW-0175">Coiled coil</keyword>
<name>A0A7S4T3J4_9STRA</name>
<proteinExistence type="predicted"/>
<protein>
    <submittedName>
        <fullName evidence="2">Uncharacterized protein</fullName>
    </submittedName>
</protein>
<evidence type="ECO:0000256" key="1">
    <source>
        <dbReference type="SAM" id="Coils"/>
    </source>
</evidence>
<feature type="coiled-coil region" evidence="1">
    <location>
        <begin position="178"/>
        <end position="230"/>
    </location>
</feature>
<accession>A0A7S4T3J4</accession>
<dbReference type="PANTHER" id="PTHR47580:SF1">
    <property type="entry name" value="PHOSPHOGLYCERATE MUTASE FAMILY PROTEIN"/>
    <property type="match status" value="1"/>
</dbReference>